<organism evidence="1">
    <name type="scientific">marine sediment metagenome</name>
    <dbReference type="NCBI Taxonomy" id="412755"/>
    <lineage>
        <taxon>unclassified sequences</taxon>
        <taxon>metagenomes</taxon>
        <taxon>ecological metagenomes</taxon>
    </lineage>
</organism>
<comment type="caution">
    <text evidence="1">The sequence shown here is derived from an EMBL/GenBank/DDBJ whole genome shotgun (WGS) entry which is preliminary data.</text>
</comment>
<dbReference type="AlphaFoldDB" id="X1I6N4"/>
<protein>
    <submittedName>
        <fullName evidence="1">Uncharacterized protein</fullName>
    </submittedName>
</protein>
<feature type="non-terminal residue" evidence="1">
    <location>
        <position position="1"/>
    </location>
</feature>
<evidence type="ECO:0000313" key="1">
    <source>
        <dbReference type="EMBL" id="GAH78031.1"/>
    </source>
</evidence>
<sequence>LGKLVKIESDFGKGSALIYKSAVVHMDFFPQDGIIDNGGLRLDIRRNQRLED</sequence>
<gene>
    <name evidence="1" type="ORF">S03H2_67793</name>
</gene>
<name>X1I6N4_9ZZZZ</name>
<reference evidence="1" key="1">
    <citation type="journal article" date="2014" name="Front. Microbiol.">
        <title>High frequency of phylogenetically diverse reductive dehalogenase-homologous genes in deep subseafloor sedimentary metagenomes.</title>
        <authorList>
            <person name="Kawai M."/>
            <person name="Futagami T."/>
            <person name="Toyoda A."/>
            <person name="Takaki Y."/>
            <person name="Nishi S."/>
            <person name="Hori S."/>
            <person name="Arai W."/>
            <person name="Tsubouchi T."/>
            <person name="Morono Y."/>
            <person name="Uchiyama I."/>
            <person name="Ito T."/>
            <person name="Fujiyama A."/>
            <person name="Inagaki F."/>
            <person name="Takami H."/>
        </authorList>
    </citation>
    <scope>NUCLEOTIDE SEQUENCE</scope>
    <source>
        <strain evidence="1">Expedition CK06-06</strain>
    </source>
</reference>
<accession>X1I6N4</accession>
<dbReference type="EMBL" id="BARU01044457">
    <property type="protein sequence ID" value="GAH78031.1"/>
    <property type="molecule type" value="Genomic_DNA"/>
</dbReference>
<proteinExistence type="predicted"/>